<evidence type="ECO:0000313" key="15">
    <source>
        <dbReference type="Proteomes" id="UP000694546"/>
    </source>
</evidence>
<dbReference type="RefSeq" id="XP_030194578.1">
    <property type="nucleotide sequence ID" value="XM_030338718.1"/>
</dbReference>
<feature type="domain" description="C2H2-type" evidence="11">
    <location>
        <begin position="800"/>
        <end position="827"/>
    </location>
</feature>
<dbReference type="AlphaFoldDB" id="A0A8C5ABI1"/>
<feature type="compositionally biased region" description="Low complexity" evidence="10">
    <location>
        <begin position="478"/>
        <end position="495"/>
    </location>
</feature>
<keyword evidence="15" id="KW-1185">Reference proteome</keyword>
<feature type="region of interest" description="Disordered" evidence="10">
    <location>
        <begin position="212"/>
        <end position="267"/>
    </location>
</feature>
<feature type="region of interest" description="Disordered" evidence="10">
    <location>
        <begin position="868"/>
        <end position="906"/>
    </location>
</feature>
<evidence type="ECO:0000256" key="8">
    <source>
        <dbReference type="ARBA" id="ARBA00023242"/>
    </source>
</evidence>
<dbReference type="Gene3D" id="1.10.10.60">
    <property type="entry name" value="Homeodomain-like"/>
    <property type="match status" value="1"/>
</dbReference>
<keyword evidence="6" id="KW-0238">DNA-binding</keyword>
<evidence type="ECO:0000256" key="4">
    <source>
        <dbReference type="ARBA" id="ARBA00022833"/>
    </source>
</evidence>
<protein>
    <submittedName>
        <fullName evidence="14">Uncharacterized LOC115529733</fullName>
    </submittedName>
</protein>
<dbReference type="Pfam" id="PF00249">
    <property type="entry name" value="Myb_DNA-binding"/>
    <property type="match status" value="1"/>
</dbReference>
<dbReference type="PROSITE" id="PS51156">
    <property type="entry name" value="ELM2"/>
    <property type="match status" value="1"/>
</dbReference>
<dbReference type="InterPro" id="IPR000949">
    <property type="entry name" value="ELM2_dom"/>
</dbReference>
<dbReference type="SUPFAM" id="SSF46689">
    <property type="entry name" value="Homeodomain-like"/>
    <property type="match status" value="1"/>
</dbReference>
<dbReference type="SMART" id="SM01189">
    <property type="entry name" value="ELM2"/>
    <property type="match status" value="1"/>
</dbReference>
<feature type="compositionally biased region" description="Polar residues" evidence="10">
    <location>
        <begin position="1"/>
        <end position="13"/>
    </location>
</feature>
<feature type="region of interest" description="Disordered" evidence="10">
    <location>
        <begin position="441"/>
        <end position="462"/>
    </location>
</feature>
<organism evidence="14 15">
    <name type="scientific">Gadus morhua</name>
    <name type="common">Atlantic cod</name>
    <dbReference type="NCBI Taxonomy" id="8049"/>
    <lineage>
        <taxon>Eukaryota</taxon>
        <taxon>Metazoa</taxon>
        <taxon>Chordata</taxon>
        <taxon>Craniata</taxon>
        <taxon>Vertebrata</taxon>
        <taxon>Euteleostomi</taxon>
        <taxon>Actinopterygii</taxon>
        <taxon>Neopterygii</taxon>
        <taxon>Teleostei</taxon>
        <taxon>Neoteleostei</taxon>
        <taxon>Acanthomorphata</taxon>
        <taxon>Zeiogadaria</taxon>
        <taxon>Gadariae</taxon>
        <taxon>Gadiformes</taxon>
        <taxon>Gadoidei</taxon>
        <taxon>Gadidae</taxon>
        <taxon>Gadus</taxon>
    </lineage>
</organism>
<feature type="compositionally biased region" description="Pro residues" evidence="10">
    <location>
        <begin position="356"/>
        <end position="381"/>
    </location>
</feature>
<dbReference type="PANTHER" id="PTHR16089:SF43">
    <property type="match status" value="1"/>
</dbReference>
<feature type="region of interest" description="Disordered" evidence="10">
    <location>
        <begin position="923"/>
        <end position="964"/>
    </location>
</feature>
<dbReference type="GeneTree" id="ENSGT00940000160303"/>
<keyword evidence="2" id="KW-0479">Metal-binding</keyword>
<dbReference type="GO" id="GO:0005667">
    <property type="term" value="C:transcription regulator complex"/>
    <property type="evidence" value="ECO:0007669"/>
    <property type="project" value="TreeGrafter"/>
</dbReference>
<dbReference type="Proteomes" id="UP000694546">
    <property type="component" value="Chromosome 17"/>
</dbReference>
<feature type="domain" description="ELM2" evidence="12">
    <location>
        <begin position="595"/>
        <end position="692"/>
    </location>
</feature>
<evidence type="ECO:0000256" key="6">
    <source>
        <dbReference type="ARBA" id="ARBA00023125"/>
    </source>
</evidence>
<evidence type="ECO:0000313" key="14">
    <source>
        <dbReference type="Ensembl" id="ENSGMOP00000029052.1"/>
    </source>
</evidence>
<dbReference type="PANTHER" id="PTHR16089">
    <property type="entry name" value="REST COREPRESSOR COREST PROTEIN-RELATED"/>
    <property type="match status" value="1"/>
</dbReference>
<evidence type="ECO:0000256" key="5">
    <source>
        <dbReference type="ARBA" id="ARBA00023015"/>
    </source>
</evidence>
<dbReference type="KEGG" id="gmh:115529733"/>
<evidence type="ECO:0000256" key="9">
    <source>
        <dbReference type="PROSITE-ProRule" id="PRU00042"/>
    </source>
</evidence>
<name>A0A8C5ABI1_GADMO</name>
<feature type="compositionally biased region" description="Low complexity" evidence="10">
    <location>
        <begin position="235"/>
        <end position="251"/>
    </location>
</feature>
<dbReference type="GO" id="GO:0006357">
    <property type="term" value="P:regulation of transcription by RNA polymerase II"/>
    <property type="evidence" value="ECO:0007669"/>
    <property type="project" value="TreeGrafter"/>
</dbReference>
<evidence type="ECO:0000256" key="1">
    <source>
        <dbReference type="ARBA" id="ARBA00004123"/>
    </source>
</evidence>
<proteinExistence type="predicted"/>
<evidence type="ECO:0000256" key="10">
    <source>
        <dbReference type="SAM" id="MobiDB-lite"/>
    </source>
</evidence>
<dbReference type="PROSITE" id="PS50157">
    <property type="entry name" value="ZINC_FINGER_C2H2_2"/>
    <property type="match status" value="1"/>
</dbReference>
<evidence type="ECO:0000259" key="11">
    <source>
        <dbReference type="PROSITE" id="PS50157"/>
    </source>
</evidence>
<dbReference type="GeneID" id="115529733"/>
<dbReference type="InterPro" id="IPR013087">
    <property type="entry name" value="Znf_C2H2_type"/>
</dbReference>
<dbReference type="SMART" id="SM00717">
    <property type="entry name" value="SANT"/>
    <property type="match status" value="1"/>
</dbReference>
<dbReference type="RefSeq" id="XP_030194576.1">
    <property type="nucleotide sequence ID" value="XM_030338716.1"/>
</dbReference>
<keyword evidence="5" id="KW-0805">Transcription regulation</keyword>
<keyword evidence="8" id="KW-0539">Nucleus</keyword>
<accession>A0A8C5ABI1</accession>
<evidence type="ECO:0000256" key="2">
    <source>
        <dbReference type="ARBA" id="ARBA00022723"/>
    </source>
</evidence>
<feature type="compositionally biased region" description="Gly residues" evidence="10">
    <location>
        <begin position="252"/>
        <end position="261"/>
    </location>
</feature>
<keyword evidence="7" id="KW-0804">Transcription</keyword>
<dbReference type="Ensembl" id="ENSGMOT00000032781.1">
    <property type="protein sequence ID" value="ENSGMOP00000029052.1"/>
    <property type="gene ID" value="ENSGMOG00000034471.1"/>
</dbReference>
<reference evidence="14" key="1">
    <citation type="submission" date="2025-08" db="UniProtKB">
        <authorList>
            <consortium name="Ensembl"/>
        </authorList>
    </citation>
    <scope>IDENTIFICATION</scope>
</reference>
<dbReference type="GO" id="GO:0003677">
    <property type="term" value="F:DNA binding"/>
    <property type="evidence" value="ECO:0007669"/>
    <property type="project" value="UniProtKB-KW"/>
</dbReference>
<dbReference type="InterPro" id="IPR051066">
    <property type="entry name" value="Trans_reg/Corepressor"/>
</dbReference>
<feature type="region of interest" description="Disordered" evidence="10">
    <location>
        <begin position="353"/>
        <end position="397"/>
    </location>
</feature>
<evidence type="ECO:0000259" key="13">
    <source>
        <dbReference type="PROSITE" id="PS51293"/>
    </source>
</evidence>
<dbReference type="PROSITE" id="PS00028">
    <property type="entry name" value="ZINC_FINGER_C2H2_1"/>
    <property type="match status" value="1"/>
</dbReference>
<feature type="region of interest" description="Disordered" evidence="10">
    <location>
        <begin position="1"/>
        <end position="91"/>
    </location>
</feature>
<comment type="subcellular location">
    <subcellularLocation>
        <location evidence="1">Nucleus</location>
    </subcellularLocation>
</comment>
<feature type="region of interest" description="Disordered" evidence="10">
    <location>
        <begin position="477"/>
        <end position="513"/>
    </location>
</feature>
<dbReference type="InterPro" id="IPR009057">
    <property type="entry name" value="Homeodomain-like_sf"/>
</dbReference>
<dbReference type="RefSeq" id="XP_030194577.1">
    <property type="nucleotide sequence ID" value="XM_030338717.1"/>
</dbReference>
<dbReference type="FunFam" id="1.10.10.60:FF:000012">
    <property type="entry name" value="Metastasis-associated 1 family, member 3"/>
    <property type="match status" value="1"/>
</dbReference>
<evidence type="ECO:0000259" key="12">
    <source>
        <dbReference type="PROSITE" id="PS51156"/>
    </source>
</evidence>
<feature type="compositionally biased region" description="Low complexity" evidence="10">
    <location>
        <begin position="53"/>
        <end position="66"/>
    </location>
</feature>
<dbReference type="Pfam" id="PF01448">
    <property type="entry name" value="ELM2"/>
    <property type="match status" value="1"/>
</dbReference>
<dbReference type="PROSITE" id="PS51293">
    <property type="entry name" value="SANT"/>
    <property type="match status" value="1"/>
</dbReference>
<reference evidence="14" key="2">
    <citation type="submission" date="2025-09" db="UniProtKB">
        <authorList>
            <consortium name="Ensembl"/>
        </authorList>
    </citation>
    <scope>IDENTIFICATION</scope>
</reference>
<dbReference type="GO" id="GO:0008270">
    <property type="term" value="F:zinc ion binding"/>
    <property type="evidence" value="ECO:0007669"/>
    <property type="project" value="UniProtKB-KW"/>
</dbReference>
<keyword evidence="4" id="KW-0862">Zinc</keyword>
<keyword evidence="3 9" id="KW-0863">Zinc-finger</keyword>
<feature type="domain" description="SANT" evidence="13">
    <location>
        <begin position="702"/>
        <end position="753"/>
    </location>
</feature>
<dbReference type="OrthoDB" id="10258692at2759"/>
<dbReference type="GO" id="GO:0000118">
    <property type="term" value="C:histone deacetylase complex"/>
    <property type="evidence" value="ECO:0007669"/>
    <property type="project" value="TreeGrafter"/>
</dbReference>
<evidence type="ECO:0000256" key="7">
    <source>
        <dbReference type="ARBA" id="ARBA00023163"/>
    </source>
</evidence>
<sequence length="964" mass="104947">MADPSTTKQANTHQPHHHFSLTRLQSPRPGYASTTCRSPSDPLLEPGSSAEHPPQSSTSFPTSSPSWRGVEHAAAGRGLHHGRNGLSDDGDLGDPLVHEWSDGIRAKEAWDGRGSCGSSASEFYGKDDYCRYADRAFHERNAGVGVDVEGERDARDSFDMVFHDDGGDKPAYSRSDSFEVSYETVYDKDAHSALPVSHPLFYGMDAFRQSSVEEGSADGQPGLHHGYLGRVEDPGSSQSSGEGRSSQVPECGDGGWRGGEGWDPQGAAAALKAPPLTNGRYPQRLDSFSEAFQPYRRRGLLAVAEGDPAGRHARFEAGRGEFAGWVADSGQGCRHGPTLDPYGPAHSFFHSHPSLPTLPSPPSQPMPSVLSPPPTPLPPSSLSPSQGECPHPFSTAAGQREGEYNVSTIQFFPSHAHPSPGGVLWKLQGLPHCYPPQSCDHRAVTDGNQRPHHGEEGQGLSEHQSVLMAPESSFMSCSPLTPSSLTPSFPTASPLHPSFHPAHLPSFHQRKDGRITSCPSQALEIRNPSTYRETPFLSMLHHREAAQRQGHYTPRPILNPIRQGAGLYSSASPLSPSPREMVRGGDVEEQYAEAPCINVGPDFQAELPTCHPEWEESPFPMEEASPREQLLWKPFPLLEESVVVQDHVEQLLSMCNSSCLPGGGANTELALHSLHRCNGDTMATLEMLLLSLHTAAGDYHYSGSDMWTDQERAMFSEGLRTLGKDFSSIQNMVRTKSVRQCVEFYYLGKRLVDMQRRQAKRLIEAEAAEAMDQQMTTVPQPMRTLVGPERAVPAPSTTIFPCKMCGKMFFKIKSRNAHMKIHRQPPEDWSERRLHPQLLTHRLNSLAPNLGGSGALLQPQASPRAYSFQGITLPSNNNSNNSHTDSVLNSFEVNNDHSSGGSGVAHASDMGIRNGISTLSAFSNMSETNPHDVLGGGVSDSAANQRGPPNVRSPVHSPWTQWMG</sequence>
<feature type="compositionally biased region" description="Polar residues" evidence="10">
    <location>
        <begin position="883"/>
        <end position="897"/>
    </location>
</feature>
<dbReference type="GO" id="GO:0003714">
    <property type="term" value="F:transcription corepressor activity"/>
    <property type="evidence" value="ECO:0007669"/>
    <property type="project" value="TreeGrafter"/>
</dbReference>
<gene>
    <name evidence="14" type="primary">LOC115529733</name>
</gene>
<dbReference type="InterPro" id="IPR017884">
    <property type="entry name" value="SANT_dom"/>
</dbReference>
<dbReference type="InterPro" id="IPR001005">
    <property type="entry name" value="SANT/Myb"/>
</dbReference>
<evidence type="ECO:0000256" key="3">
    <source>
        <dbReference type="ARBA" id="ARBA00022771"/>
    </source>
</evidence>